<dbReference type="GO" id="GO:0051046">
    <property type="term" value="P:regulation of secretion"/>
    <property type="evidence" value="ECO:0007669"/>
    <property type="project" value="TreeGrafter"/>
</dbReference>
<name>A0AAD9K1J3_9ANNE</name>
<dbReference type="Proteomes" id="UP001208570">
    <property type="component" value="Unassembled WGS sequence"/>
</dbReference>
<proteinExistence type="predicted"/>
<dbReference type="PANTHER" id="PTHR46106:SF4">
    <property type="entry name" value="IA-2 PROTEIN TYROSINE PHOSPHATASE, ISOFORM C"/>
    <property type="match status" value="1"/>
</dbReference>
<evidence type="ECO:0000256" key="2">
    <source>
        <dbReference type="SAM" id="Phobius"/>
    </source>
</evidence>
<comment type="caution">
    <text evidence="3">The sequence shown here is derived from an EMBL/GenBank/DDBJ whole genome shotgun (WGS) entry which is preliminary data.</text>
</comment>
<dbReference type="EMBL" id="JAODUP010000099">
    <property type="protein sequence ID" value="KAK2162403.1"/>
    <property type="molecule type" value="Genomic_DNA"/>
</dbReference>
<feature type="region of interest" description="Disordered" evidence="1">
    <location>
        <begin position="217"/>
        <end position="278"/>
    </location>
</feature>
<dbReference type="PANTHER" id="PTHR46106">
    <property type="entry name" value="IA-2 PROTEIN TYROSINE PHOSPHATASE, ISOFORM C"/>
    <property type="match status" value="1"/>
</dbReference>
<gene>
    <name evidence="3" type="ORF">LSH36_99g02010</name>
</gene>
<dbReference type="AlphaFoldDB" id="A0AAD9K1J3"/>
<dbReference type="InterPro" id="IPR033522">
    <property type="entry name" value="IA-2/IA-2_beta"/>
</dbReference>
<feature type="compositionally biased region" description="Low complexity" evidence="1">
    <location>
        <begin position="247"/>
        <end position="258"/>
    </location>
</feature>
<feature type="transmembrane region" description="Helical" evidence="2">
    <location>
        <begin position="161"/>
        <end position="185"/>
    </location>
</feature>
<dbReference type="GO" id="GO:0030141">
    <property type="term" value="C:secretory granule"/>
    <property type="evidence" value="ECO:0007669"/>
    <property type="project" value="InterPro"/>
</dbReference>
<keyword evidence="4" id="KW-1185">Reference proteome</keyword>
<keyword evidence="2" id="KW-1133">Transmembrane helix</keyword>
<organism evidence="3 4">
    <name type="scientific">Paralvinella palmiformis</name>
    <dbReference type="NCBI Taxonomy" id="53620"/>
    <lineage>
        <taxon>Eukaryota</taxon>
        <taxon>Metazoa</taxon>
        <taxon>Spiralia</taxon>
        <taxon>Lophotrochozoa</taxon>
        <taxon>Annelida</taxon>
        <taxon>Polychaeta</taxon>
        <taxon>Sedentaria</taxon>
        <taxon>Canalipalpata</taxon>
        <taxon>Terebellida</taxon>
        <taxon>Terebelliformia</taxon>
        <taxon>Alvinellidae</taxon>
        <taxon>Paralvinella</taxon>
    </lineage>
</organism>
<protein>
    <submittedName>
        <fullName evidence="3">Uncharacterized protein</fullName>
    </submittedName>
</protein>
<keyword evidence="2" id="KW-0472">Membrane</keyword>
<keyword evidence="2" id="KW-0812">Transmembrane</keyword>
<evidence type="ECO:0000313" key="3">
    <source>
        <dbReference type="EMBL" id="KAK2162403.1"/>
    </source>
</evidence>
<evidence type="ECO:0000256" key="1">
    <source>
        <dbReference type="SAM" id="MobiDB-lite"/>
    </source>
</evidence>
<sequence length="300" mass="32821">MCRDDNGTGEMYAEDVTKGRLFTWCHPGPEINAHGSADSVFTTDSLKSEANKFCTFVKMLVPCSASDITHLYQTTSPDSSLHLDSPRPKSGRCIPEASFGLNKAGQDTRQLDTHCTTTIRSLLCSQYVGYIIGQAYSLQFTNLAHGTAKSGIPVDVNRPRYFVLTFVLCGVILGIVLSVIAIYIVRRHLQSKEKLAQLSTTTDGVEASSDYQDLCRQRMQSKSSERPEPLHISSRVGSVSASEGAVRSPSSRSSTSSRYVDCPSVHPSVRPDDAQNRNSVNIQINIDKHSVENDSANTII</sequence>
<evidence type="ECO:0000313" key="4">
    <source>
        <dbReference type="Proteomes" id="UP001208570"/>
    </source>
</evidence>
<reference evidence="3" key="1">
    <citation type="journal article" date="2023" name="Mol. Biol. Evol.">
        <title>Third-Generation Sequencing Reveals the Adaptive Role of the Epigenome in Three Deep-Sea Polychaetes.</title>
        <authorList>
            <person name="Perez M."/>
            <person name="Aroh O."/>
            <person name="Sun Y."/>
            <person name="Lan Y."/>
            <person name="Juniper S.K."/>
            <person name="Young C.R."/>
            <person name="Angers B."/>
            <person name="Qian P.Y."/>
        </authorList>
    </citation>
    <scope>NUCLEOTIDE SEQUENCE</scope>
    <source>
        <strain evidence="3">P08H-3</strain>
    </source>
</reference>
<dbReference type="GO" id="GO:0045202">
    <property type="term" value="C:synapse"/>
    <property type="evidence" value="ECO:0007669"/>
    <property type="project" value="TreeGrafter"/>
</dbReference>
<accession>A0AAD9K1J3</accession>